<reference evidence="2 3" key="1">
    <citation type="submission" date="2020-03" db="EMBL/GenBank/DDBJ databases">
        <title>Sequencing the genomes of 1000 actinobacteria strains.</title>
        <authorList>
            <person name="Klenk H.-P."/>
        </authorList>
    </citation>
    <scope>NUCLEOTIDE SEQUENCE [LARGE SCALE GENOMIC DNA]</scope>
    <source>
        <strain evidence="2 3">DSM 16403</strain>
    </source>
</reference>
<dbReference type="EMBL" id="JAATJL010000001">
    <property type="protein sequence ID" value="NJC21078.1"/>
    <property type="molecule type" value="Genomic_DNA"/>
</dbReference>
<dbReference type="InterPro" id="IPR000182">
    <property type="entry name" value="GNAT_dom"/>
</dbReference>
<feature type="domain" description="N-acetyltransferase" evidence="1">
    <location>
        <begin position="18"/>
        <end position="183"/>
    </location>
</feature>
<dbReference type="RefSeq" id="WP_167990419.1">
    <property type="nucleotide sequence ID" value="NZ_JAATJL010000001.1"/>
</dbReference>
<comment type="caution">
    <text evidence="2">The sequence shown here is derived from an EMBL/GenBank/DDBJ whole genome shotgun (WGS) entry which is preliminary data.</text>
</comment>
<proteinExistence type="predicted"/>
<dbReference type="Pfam" id="PF13302">
    <property type="entry name" value="Acetyltransf_3"/>
    <property type="match status" value="1"/>
</dbReference>
<dbReference type="InterPro" id="IPR016181">
    <property type="entry name" value="Acyl_CoA_acyltransferase"/>
</dbReference>
<sequence length="189" mass="21180">MSDLVPPWPAKDPSFGEVFLRRFIPEDVTAVIDLSQDAYVPHIGTLPARATRAQAQAWLERQEQRYTDRTAFSFAMANRTTGACLGFIGLTIRELPSGRAQAGYAVAPSSRGRGVASDGLRALTTFGWTITHLHRIELFIEPWNAASIRTAERAGYEREGLLRSHQEIAGQRRDMLLYSVIRERNRPPT</sequence>
<dbReference type="SUPFAM" id="SSF55729">
    <property type="entry name" value="Acyl-CoA N-acyltransferases (Nat)"/>
    <property type="match status" value="1"/>
</dbReference>
<dbReference type="AlphaFoldDB" id="A0A846RD90"/>
<dbReference type="InterPro" id="IPR051908">
    <property type="entry name" value="Ribosomal_N-acetyltransferase"/>
</dbReference>
<evidence type="ECO:0000313" key="2">
    <source>
        <dbReference type="EMBL" id="NJC21078.1"/>
    </source>
</evidence>
<dbReference type="GO" id="GO:0005737">
    <property type="term" value="C:cytoplasm"/>
    <property type="evidence" value="ECO:0007669"/>
    <property type="project" value="TreeGrafter"/>
</dbReference>
<protein>
    <submittedName>
        <fullName evidence="2">RimJ/RimL family protein N-acetyltransferase</fullName>
    </submittedName>
</protein>
<gene>
    <name evidence="2" type="ORF">BJ994_000154</name>
</gene>
<name>A0A846RD90_9MICC</name>
<dbReference type="PANTHER" id="PTHR43441">
    <property type="entry name" value="RIBOSOMAL-PROTEIN-SERINE ACETYLTRANSFERASE"/>
    <property type="match status" value="1"/>
</dbReference>
<organism evidence="2 3">
    <name type="scientific">Arthrobacter pigmenti</name>
    <dbReference type="NCBI Taxonomy" id="271432"/>
    <lineage>
        <taxon>Bacteria</taxon>
        <taxon>Bacillati</taxon>
        <taxon>Actinomycetota</taxon>
        <taxon>Actinomycetes</taxon>
        <taxon>Micrococcales</taxon>
        <taxon>Micrococcaceae</taxon>
        <taxon>Arthrobacter</taxon>
    </lineage>
</organism>
<keyword evidence="3" id="KW-1185">Reference proteome</keyword>
<dbReference type="PROSITE" id="PS51186">
    <property type="entry name" value="GNAT"/>
    <property type="match status" value="1"/>
</dbReference>
<accession>A0A846RD90</accession>
<dbReference type="GO" id="GO:1990189">
    <property type="term" value="F:protein N-terminal-serine acetyltransferase activity"/>
    <property type="evidence" value="ECO:0007669"/>
    <property type="project" value="TreeGrafter"/>
</dbReference>
<dbReference type="Proteomes" id="UP000547458">
    <property type="component" value="Unassembled WGS sequence"/>
</dbReference>
<keyword evidence="2" id="KW-0808">Transferase</keyword>
<evidence type="ECO:0000313" key="3">
    <source>
        <dbReference type="Proteomes" id="UP000547458"/>
    </source>
</evidence>
<dbReference type="PANTHER" id="PTHR43441:SF10">
    <property type="entry name" value="ACETYLTRANSFERASE"/>
    <property type="match status" value="1"/>
</dbReference>
<dbReference type="Gene3D" id="3.40.630.30">
    <property type="match status" value="1"/>
</dbReference>
<evidence type="ECO:0000259" key="1">
    <source>
        <dbReference type="PROSITE" id="PS51186"/>
    </source>
</evidence>
<dbReference type="GO" id="GO:0008999">
    <property type="term" value="F:protein-N-terminal-alanine acetyltransferase activity"/>
    <property type="evidence" value="ECO:0007669"/>
    <property type="project" value="TreeGrafter"/>
</dbReference>